<dbReference type="InterPro" id="IPR050708">
    <property type="entry name" value="T6SS_VgrG/RHS"/>
</dbReference>
<dbReference type="NCBIfam" id="TIGR03696">
    <property type="entry name" value="Rhs_assc_core"/>
    <property type="match status" value="1"/>
</dbReference>
<evidence type="ECO:0000256" key="1">
    <source>
        <dbReference type="ARBA" id="ARBA00022729"/>
    </source>
</evidence>
<dbReference type="InterPro" id="IPR045351">
    <property type="entry name" value="DUF6531"/>
</dbReference>
<feature type="compositionally biased region" description="Polar residues" evidence="4">
    <location>
        <begin position="3318"/>
        <end position="3341"/>
    </location>
</feature>
<dbReference type="EMBL" id="JAWMAJ010000084">
    <property type="protein sequence ID" value="MDV7219126.1"/>
    <property type="molecule type" value="Genomic_DNA"/>
</dbReference>
<dbReference type="InterPro" id="IPR006558">
    <property type="entry name" value="LamG-like"/>
</dbReference>
<feature type="region of interest" description="Disordered" evidence="4">
    <location>
        <begin position="2543"/>
        <end position="2563"/>
    </location>
</feature>
<evidence type="ECO:0000313" key="7">
    <source>
        <dbReference type="Proteomes" id="UP001187346"/>
    </source>
</evidence>
<dbReference type="SUPFAM" id="SSF49899">
    <property type="entry name" value="Concanavalin A-like lectins/glucanases"/>
    <property type="match status" value="4"/>
</dbReference>
<dbReference type="Proteomes" id="UP001187346">
    <property type="component" value="Unassembled WGS sequence"/>
</dbReference>
<dbReference type="SMART" id="SM00282">
    <property type="entry name" value="LamG"/>
    <property type="match status" value="2"/>
</dbReference>
<evidence type="ECO:0000256" key="3">
    <source>
        <dbReference type="ARBA" id="ARBA00023157"/>
    </source>
</evidence>
<dbReference type="InterPro" id="IPR031325">
    <property type="entry name" value="RHS_repeat"/>
</dbReference>
<accession>A0ABU4FGN2</accession>
<feature type="compositionally biased region" description="Low complexity" evidence="4">
    <location>
        <begin position="14"/>
        <end position="24"/>
    </location>
</feature>
<dbReference type="InterPro" id="IPR013320">
    <property type="entry name" value="ConA-like_dom_sf"/>
</dbReference>
<feature type="region of interest" description="Disordered" evidence="4">
    <location>
        <begin position="3202"/>
        <end position="3234"/>
    </location>
</feature>
<feature type="compositionally biased region" description="Polar residues" evidence="4">
    <location>
        <begin position="102"/>
        <end position="111"/>
    </location>
</feature>
<dbReference type="PROSITE" id="PS50025">
    <property type="entry name" value="LAM_G_DOMAIN"/>
    <property type="match status" value="2"/>
</dbReference>
<feature type="region of interest" description="Disordered" evidence="4">
    <location>
        <begin position="3419"/>
        <end position="3508"/>
    </location>
</feature>
<organism evidence="6 7">
    <name type="scientific">Streptomyces prunicolor</name>
    <dbReference type="NCBI Taxonomy" id="67348"/>
    <lineage>
        <taxon>Bacteria</taxon>
        <taxon>Bacillati</taxon>
        <taxon>Actinomycetota</taxon>
        <taxon>Actinomycetes</taxon>
        <taxon>Kitasatosporales</taxon>
        <taxon>Streptomycetaceae</taxon>
        <taxon>Streptomyces</taxon>
    </lineage>
</organism>
<proteinExistence type="predicted"/>
<dbReference type="PANTHER" id="PTHR32305:SF15">
    <property type="entry name" value="PROTEIN RHSA-RELATED"/>
    <property type="match status" value="1"/>
</dbReference>
<keyword evidence="7" id="KW-1185">Reference proteome</keyword>
<dbReference type="Pfam" id="PF20148">
    <property type="entry name" value="DUF6531"/>
    <property type="match status" value="1"/>
</dbReference>
<feature type="compositionally biased region" description="Low complexity" evidence="4">
    <location>
        <begin position="3205"/>
        <end position="3220"/>
    </location>
</feature>
<feature type="compositionally biased region" description="Low complexity" evidence="4">
    <location>
        <begin position="150"/>
        <end position="179"/>
    </location>
</feature>
<feature type="compositionally biased region" description="Low complexity" evidence="4">
    <location>
        <begin position="3437"/>
        <end position="3470"/>
    </location>
</feature>
<keyword evidence="3" id="KW-1015">Disulfide bond</keyword>
<evidence type="ECO:0000313" key="6">
    <source>
        <dbReference type="EMBL" id="MDV7219126.1"/>
    </source>
</evidence>
<protein>
    <submittedName>
        <fullName evidence="6">LamG-like jellyroll fold domain-containing protein</fullName>
    </submittedName>
</protein>
<sequence>MVVTYGGQSAVALPVSAAAPVTPVQQGGSAAGKKHAVSASATASKAKSKVGASATGPVKGAVPAYKPHAEQGDPAGSGSRVHKAPKPVADVPAPARKKPQGFSASTSVEQPKLDTATTTVFKNADGTYTAQIHTHTVNERRSDGSWARIAPSTTGSAPATGSATPSAAASPGASDASDASYRTLTPAAANPTGQGATSATTYVESGVTQNFNGNGQLYVGQYLSHTYNSYLQFSGFKTQFANDYIVNSTLWLDTEFSGKDTSGTCSVQPVNVAAVGATWDPTKINTYPGPAAGAQIGSASFAAGTDCANGRQWEGISLNTATAMNWAHGWAANYGLQLTAPNTAAGAKEFYADDAYLSVEYTPNGAGASYSEVSYASPWNNQPGWGKVTVQNRGTATWTPTNGYKLSYQLYTVSGTTRTLLTTPASTPAVMPSTVAPNQPVTVTAAIPALTAGVTYLICWDMAYNGVLFSTYGVPQTCYSLPVVNNPPIIDTFTPGNNGSVFSLTPTLGVTGHDPDNYPGTALSYSFAVYANGSTTALATSGAIATSTWVVPAAKLAWGGTYYWTALVSDGNATSLWSAPDYFNIPSAPQPLVTAHLGVAPYDTTVKGVDPQMGDYSTQATDLSVGAVADGPALNIERTYNSLDPGVFKAFGAGWSSMLDMRATPDSDGSGSMVITLADGRQERFGANGDGTYSPPAGDYAVLTVPPDGYGVSGFALTEKSGMRYIFTVGATDPVTGQPYWGLSEFGNRNGHGVDLEWKTVTLTLPGGGTTAVKEPVQAGYGFNQDNGYNDGATNSAPDTNILLELTWGVQQLTATDGAVKNVPHVVSVTDRTVAGVTHPWTYAYNAANYLTGVCPPATSTTTSTACTGYTYTSGASSGSHFASMVQDSNPTDYWRFGDATGSTTAADSVVVNQGTTNATLANVTLGQPGPLAGSPATAASFNGTSSYAALPDNLVAAGSNLAVGMWFNTTQAGGTLFSYQSGKPGTAVTSGYVPSIYIGSDGKLRAEFWNGHAAPMTSPNAVNDGKWHYLVLSGARTDQTLFLDGAQVATLTGATITFGAWPYTTVGAGELAGSWPAGPTANALGFFNGKIQDVSFLQHPLGLPAVQQEYASGTLAADELTGTQLPSGKTALAVTYNALTDRAATVTDADGGTYQLASPVTTGSSAAYYGAVRGTRPSYDYPMTEQSGLTAVNQYGIDKAAGSATDGIYSDVMLGEPGIFGPGGDTAAGFNGTSSYLSLPSGALDDSTGNATVALWFNTKQAGGVLFSYQNGQTGSVPTSYTPALYIGSDGLLHGQFWDGTTSPMASKAVVNDGNWHLVELSATGTTQTLWLDGQSQATRAGKSIAGQAATWGETTVTVGAGYIAGSWPKLPTANAQGYFNGEIGQVGVYKTDLDLTGVEAALGLYQAKGSATTLMPSTTVTVTDPTQGTEKYAFDPANGNRTTSVTDALGGTTSYAYDSLGFQDASTDPDGHTVTRRHDVYGNVLTTTTCRAANSCQTSYFSYHTNAADPMDPLNGKVLYAADARSGATGTADPAYRTAYTYTPFGAIASVTTPPTSDYPSGRTVKYRYYNNNETFTNTLGVVTNEPYGMLATVTDPRGQVTRFTYCYGQVCSETDPSGETTYSSHDVFGRLTTKAVSSDTYPVTFTYYGAPVGGVQTHYTYDALDRVSTVTDQATTDAVTSTVHTPKTTYSYDADGDLTGSSTADTTGLDATRSTGYVYDDQNRVITATDPANLATHYTYDTSGRTTTRTDPGGTTYSYGYSATGQLLTTTLNGWTGDPTAPSGAQDLVLESRAYDPAGRLASVTDSMGRTTGYSYFDDDRLQSETVASGTASAVTDKAYDYDAAGNRTWECDVWTGTSCTRQTTYSVDAADRTTSTAVDPTGVNRVTANTFDPDDNVLSQLLTGDGQTRQVGYSYDAAGNTTSQSVRTDATGPTGYWPLTDGAVNAADSSGNGFTGVPATGATWAPPGGNYAQFNGTSGAVLTSGTPVVDTTKAFSVSAWAYLSATSTTKDFTVVSQQGAQNSAFQLEYNHTTKSWAFVRAANDTATSASYTAAASAPATAGVWTHLVGVEDGLGGMSLYVNAAEVSGICTGCTGPVSDPTPMASTVGVAIGRGKAATASVNYFAGRIRDVQLYGRQLTQNEISELYTSATTSGQSAVSVGAAGWWKLDDGESPTAADFSGTGNVGTVNASTNWSSDNGGSAAFAGAGQIATAGTVVNTAKSFSVAAWAKITSTPTGSWQTVISQQGSKAAGFSLDYNPTAGRWAFDRATTDVAAPTLAGANSTAAPTLNTWTHLLGTYDASTGKMTLYVNGVAQGTATDTTPIASTGALAIGRGYAAGAAAQYFNGSISKAQVYNRVLTAAEASSLYSGGGTAGSAPLTTTWTYDQRGLPTTETDPRGNAAGAVAAAYTTTAAYDEAGRLTTTSSPPVSTETGGGAAQQTVAVTSDGYNTFGDQVESNDPDGRIVTTTYDADSRVLAVSQPAYTAPDGSGGVTPTASYTYDALGEVLTEADPLHNQASYTYDQLGDQVRQTLPGGRVTHTGYDTDGEPLNTTDPTGARTEATYDPLGRQITATQVERTPTAAAYTTTYGYDALGDLTSVEDPLHNVTTTGYDAVGEPVTTKDPVGNVTGYTYDATGQGLTTTAADGTRTTQGYDLAGRLTSTTKLDASGAALSSTAYGYDGAGNETSATDARQHTSTATFDALNRMVSQSQPADATTSIKTSFGYDAAGGRTRYTDADNNVTLYTFNSLGLPESNILPSVTGLTSAADRTTTTAYDADGRMHSVTRPGGVVVTEGYDANGELTSQTGTGAEAATTTRSYGYDAAGRPNSVSAPGGSDTFSYDDRGLIVAMAGPSGTASYTYDGNGQIASRTDKAGTAAFGYDADQRVNSETDPLTGTTATLSYNTVGQVKTIGYGTGGATRAYDYTALHQLKSDVLTSPSGSTEASAAYTYNPDGQVATVTTAGTAGSGTSTYDYDYAGRLKSATTGSGTTGYGYDGNGNRTAAGSATATFNARNQLTSVAAGSATTTYGYTARGTTASVNSSGSTTSYSSDAFDDVTGSSTGAAYSYDGFGRLATASSGGRNATFSYDDGTNAPVSDGSQNFGRDPYGGLLSTSTAAGTGAAFALSDSHGDITGTFTGTGSALTGSTAYDAYGNRTASSGNQTDLGYQGGWTDSATGQVNTATRWYDPANGAFTSADSATNAPTPAVNANPYAYGNDDPLDNTDTSGNDACASDDIKAQEEAYEQMQAWLKNYQAGQMGRMLEWSQEQWAIGAAKANAERAKNAADERALHQQQDAWEKQFNKDFDDAMNQDYSSAGSHTPVSHDTGSKTGNNVTVHLGDGKLHTVGNGGALFSGSSGSSGSHSTAYMVGGAVVLAGLAIAAGFFFAPEAAVAGAVFVLAASVSDDCGANGIPTRPKNQNLGGTNSTPILGTTPAEDAAAAAGHDATSSTAADDDGVTTTQTAAGGAGAGSGDPGSTAQCSPEPDDGGDWVDPNTINFSQRTVNPNDYVSSMLDGSWDWNRPGTALRVIERGGQLVSYDNRRLDAARDARAQNPDYRVKVERVDPSAANPEKTSGKTWDWSFEDRMKKPYNRDENGCRVPWQGLNEQPEHVANPTRKR</sequence>
<dbReference type="PANTHER" id="PTHR32305">
    <property type="match status" value="1"/>
</dbReference>
<feature type="region of interest" description="Disordered" evidence="4">
    <location>
        <begin position="3595"/>
        <end position="3624"/>
    </location>
</feature>
<evidence type="ECO:0000256" key="2">
    <source>
        <dbReference type="ARBA" id="ARBA00022737"/>
    </source>
</evidence>
<feature type="region of interest" description="Disordered" evidence="4">
    <location>
        <begin position="3318"/>
        <end position="3346"/>
    </location>
</feature>
<keyword evidence="1" id="KW-0732">Signal</keyword>
<dbReference type="Gene3D" id="2.60.120.200">
    <property type="match status" value="4"/>
</dbReference>
<reference evidence="6 7" key="1">
    <citation type="submission" date="2023-10" db="EMBL/GenBank/DDBJ databases">
        <title>Characterization of rhizosphere-enriched actinobacteria from wheat plants lab-grown on chernevaya soil.</title>
        <authorList>
            <person name="Tikhonova E.N."/>
            <person name="Konopkin A."/>
            <person name="Kravchenko I.K."/>
        </authorList>
    </citation>
    <scope>NUCLEOTIDE SEQUENCE [LARGE SCALE GENOMIC DNA]</scope>
    <source>
        <strain evidence="6 7">RR29</strain>
    </source>
</reference>
<name>A0ABU4FGN2_9ACTN</name>
<feature type="region of interest" description="Disordered" evidence="4">
    <location>
        <begin position="14"/>
        <end position="111"/>
    </location>
</feature>
<dbReference type="CDD" id="cd00110">
    <property type="entry name" value="LamG"/>
    <property type="match status" value="2"/>
</dbReference>
<dbReference type="InterPro" id="IPR013783">
    <property type="entry name" value="Ig-like_fold"/>
</dbReference>
<dbReference type="InterPro" id="IPR006530">
    <property type="entry name" value="YD"/>
</dbReference>
<evidence type="ECO:0000259" key="5">
    <source>
        <dbReference type="PROSITE" id="PS50025"/>
    </source>
</evidence>
<dbReference type="Pfam" id="PF05593">
    <property type="entry name" value="RHS_repeat"/>
    <property type="match status" value="3"/>
</dbReference>
<gene>
    <name evidence="6" type="ORF">R5A26_24600</name>
</gene>
<feature type="domain" description="Laminin G" evidence="5">
    <location>
        <begin position="938"/>
        <end position="1122"/>
    </location>
</feature>
<comment type="caution">
    <text evidence="6">The sequence shown here is derived from an EMBL/GenBank/DDBJ whole genome shotgun (WGS) entry which is preliminary data.</text>
</comment>
<dbReference type="SMART" id="SM00560">
    <property type="entry name" value="LamGL"/>
    <property type="match status" value="2"/>
</dbReference>
<dbReference type="Gene3D" id="2.180.10.10">
    <property type="entry name" value="RHS repeat-associated core"/>
    <property type="match status" value="4"/>
</dbReference>
<dbReference type="InterPro" id="IPR001791">
    <property type="entry name" value="Laminin_G"/>
</dbReference>
<dbReference type="Pfam" id="PF25023">
    <property type="entry name" value="TEN_YD-shell"/>
    <property type="match status" value="2"/>
</dbReference>
<dbReference type="InterPro" id="IPR022385">
    <property type="entry name" value="Rhs_assc_core"/>
</dbReference>
<feature type="compositionally biased region" description="Polar residues" evidence="4">
    <location>
        <begin position="3422"/>
        <end position="3436"/>
    </location>
</feature>
<dbReference type="RefSeq" id="WP_317773175.1">
    <property type="nucleotide sequence ID" value="NZ_JAWMAJ010000084.1"/>
</dbReference>
<feature type="region of interest" description="Disordered" evidence="4">
    <location>
        <begin position="133"/>
        <end position="179"/>
    </location>
</feature>
<dbReference type="Pfam" id="PF13385">
    <property type="entry name" value="Laminin_G_3"/>
    <property type="match status" value="4"/>
</dbReference>
<dbReference type="Gene3D" id="2.60.40.10">
    <property type="entry name" value="Immunoglobulins"/>
    <property type="match status" value="1"/>
</dbReference>
<dbReference type="NCBIfam" id="TIGR01643">
    <property type="entry name" value="YD_repeat_2x"/>
    <property type="match status" value="6"/>
</dbReference>
<keyword evidence="2" id="KW-0677">Repeat</keyword>
<dbReference type="InterPro" id="IPR056823">
    <property type="entry name" value="TEN-like_YD-shell"/>
</dbReference>
<feature type="domain" description="Laminin G" evidence="5">
    <location>
        <begin position="1227"/>
        <end position="1412"/>
    </location>
</feature>
<feature type="compositionally biased region" description="Low complexity" evidence="4">
    <location>
        <begin position="37"/>
        <end position="56"/>
    </location>
</feature>
<evidence type="ECO:0000256" key="4">
    <source>
        <dbReference type="SAM" id="MobiDB-lite"/>
    </source>
</evidence>